<dbReference type="EMBL" id="LR796249">
    <property type="protein sequence ID" value="CAB4131645.1"/>
    <property type="molecule type" value="Genomic_DNA"/>
</dbReference>
<feature type="compositionally biased region" description="Basic and acidic residues" evidence="1">
    <location>
        <begin position="65"/>
        <end position="98"/>
    </location>
</feature>
<sequence length="280" mass="29833">MDAQLSQIYGTGNNAEDDQVKLAAAELLVKLAEENNVDLNQFSDAEVAQMINELHKTAEFPPVAEGEKKEEKKESKETPESKDSSESSESAEKAAEEKVAEADFLGRVMAHSFNQELTEIQKEAGLKDVAGKAGKSVGEFFKSRGKSVSEAGAAAKSAVTGKGRLIDGGRSAEKNLGKMDRLKSLGYAAKKVAPEAGLLAAGGGAAGLAMRGKKKESSALDTLASERAWELAKEAGWVDAEGNLVVPQTEEKVASQVDIEVERRALQMLEAEGLPIQWNE</sequence>
<reference evidence="2" key="1">
    <citation type="submission" date="2020-04" db="EMBL/GenBank/DDBJ databases">
        <authorList>
            <person name="Chiriac C."/>
            <person name="Salcher M."/>
            <person name="Ghai R."/>
            <person name="Kavagutti S V."/>
        </authorList>
    </citation>
    <scope>NUCLEOTIDE SEQUENCE</scope>
</reference>
<proteinExistence type="predicted"/>
<evidence type="ECO:0000256" key="1">
    <source>
        <dbReference type="SAM" id="MobiDB-lite"/>
    </source>
</evidence>
<feature type="region of interest" description="Disordered" evidence="1">
    <location>
        <begin position="56"/>
        <end position="98"/>
    </location>
</feature>
<accession>A0A6J5LC47</accession>
<evidence type="ECO:0000313" key="2">
    <source>
        <dbReference type="EMBL" id="CAB4131645.1"/>
    </source>
</evidence>
<protein>
    <submittedName>
        <fullName evidence="2">Uncharacterized protein</fullName>
    </submittedName>
</protein>
<organism evidence="2">
    <name type="scientific">uncultured Caudovirales phage</name>
    <dbReference type="NCBI Taxonomy" id="2100421"/>
    <lineage>
        <taxon>Viruses</taxon>
        <taxon>Duplodnaviria</taxon>
        <taxon>Heunggongvirae</taxon>
        <taxon>Uroviricota</taxon>
        <taxon>Caudoviricetes</taxon>
        <taxon>Peduoviridae</taxon>
        <taxon>Maltschvirus</taxon>
        <taxon>Maltschvirus maltsch</taxon>
    </lineage>
</organism>
<dbReference type="EMBL" id="LR796294">
    <property type="protein sequence ID" value="CAB4135065.1"/>
    <property type="molecule type" value="Genomic_DNA"/>
</dbReference>
<name>A0A6J5LC47_9CAUD</name>
<evidence type="ECO:0000313" key="3">
    <source>
        <dbReference type="EMBL" id="CAB4135065.1"/>
    </source>
</evidence>
<gene>
    <name evidence="2" type="ORF">UFOVP127_196</name>
    <name evidence="3" type="ORF">UFOVP276_59</name>
</gene>